<keyword evidence="6 8" id="KW-0472">Membrane</keyword>
<feature type="transmembrane region" description="Helical" evidence="8">
    <location>
        <begin position="211"/>
        <end position="234"/>
    </location>
</feature>
<keyword evidence="7" id="KW-0539">Nucleus</keyword>
<dbReference type="InterPro" id="IPR036864">
    <property type="entry name" value="Zn2-C6_fun-type_DNA-bd_sf"/>
</dbReference>
<evidence type="ECO:0000259" key="9">
    <source>
        <dbReference type="PROSITE" id="PS50048"/>
    </source>
</evidence>
<evidence type="ECO:0000313" key="12">
    <source>
        <dbReference type="Proteomes" id="UP000800039"/>
    </source>
</evidence>
<feature type="transmembrane region" description="Helical" evidence="8">
    <location>
        <begin position="305"/>
        <end position="327"/>
    </location>
</feature>
<keyword evidence="3" id="KW-0813">Transport</keyword>
<dbReference type="NCBIfam" id="TIGR00879">
    <property type="entry name" value="SP"/>
    <property type="match status" value="1"/>
</dbReference>
<proteinExistence type="inferred from homology"/>
<dbReference type="GeneID" id="63846544"/>
<evidence type="ECO:0000256" key="5">
    <source>
        <dbReference type="ARBA" id="ARBA00022989"/>
    </source>
</evidence>
<comment type="subcellular location">
    <subcellularLocation>
        <location evidence="1">Membrane</location>
        <topology evidence="1">Multi-pass membrane protein</topology>
    </subcellularLocation>
</comment>
<dbReference type="GO" id="GO:0005351">
    <property type="term" value="F:carbohydrate:proton symporter activity"/>
    <property type="evidence" value="ECO:0007669"/>
    <property type="project" value="TreeGrafter"/>
</dbReference>
<feature type="transmembrane region" description="Helical" evidence="8">
    <location>
        <begin position="367"/>
        <end position="390"/>
    </location>
</feature>
<dbReference type="OrthoDB" id="6612291at2759"/>
<dbReference type="GO" id="GO:0016020">
    <property type="term" value="C:membrane"/>
    <property type="evidence" value="ECO:0007669"/>
    <property type="project" value="UniProtKB-SubCell"/>
</dbReference>
<dbReference type="PROSITE" id="PS00217">
    <property type="entry name" value="SUGAR_TRANSPORT_2"/>
    <property type="match status" value="1"/>
</dbReference>
<dbReference type="CDD" id="cd00067">
    <property type="entry name" value="GAL4"/>
    <property type="match status" value="1"/>
</dbReference>
<protein>
    <submittedName>
        <fullName evidence="11">Uncharacterized protein</fullName>
    </submittedName>
</protein>
<dbReference type="PANTHER" id="PTHR48022">
    <property type="entry name" value="PLASTIDIC GLUCOSE TRANSPORTER 4"/>
    <property type="match status" value="1"/>
</dbReference>
<dbReference type="CDD" id="cd12148">
    <property type="entry name" value="fungal_TF_MHR"/>
    <property type="match status" value="1"/>
</dbReference>
<dbReference type="FunFam" id="1.20.1250.20:FF:000149">
    <property type="entry name" value="MFS transporter, SP family, general alpha glucoside:H+ symporter"/>
    <property type="match status" value="1"/>
</dbReference>
<evidence type="ECO:0000256" key="1">
    <source>
        <dbReference type="ARBA" id="ARBA00004141"/>
    </source>
</evidence>
<comment type="caution">
    <text evidence="11">The sequence shown here is derived from an EMBL/GenBank/DDBJ whole genome shotgun (WGS) entry which is preliminary data.</text>
</comment>
<name>A0A9P4GB55_9PLEO</name>
<dbReference type="InterPro" id="IPR020846">
    <property type="entry name" value="MFS_dom"/>
</dbReference>
<dbReference type="InterPro" id="IPR001138">
    <property type="entry name" value="Zn2Cys6_DnaBD"/>
</dbReference>
<dbReference type="InterPro" id="IPR050360">
    <property type="entry name" value="MFS_Sugar_Transporters"/>
</dbReference>
<dbReference type="AlphaFoldDB" id="A0A9P4GB55"/>
<feature type="transmembrane region" description="Helical" evidence="8">
    <location>
        <begin position="468"/>
        <end position="484"/>
    </location>
</feature>
<evidence type="ECO:0000256" key="2">
    <source>
        <dbReference type="ARBA" id="ARBA00010992"/>
    </source>
</evidence>
<dbReference type="PROSITE" id="PS50850">
    <property type="entry name" value="MFS"/>
    <property type="match status" value="1"/>
</dbReference>
<dbReference type="Pfam" id="PF00172">
    <property type="entry name" value="Zn_clus"/>
    <property type="match status" value="1"/>
</dbReference>
<feature type="transmembrane region" description="Helical" evidence="8">
    <location>
        <begin position="124"/>
        <end position="142"/>
    </location>
</feature>
<feature type="domain" description="Zn(2)-C6 fungal-type" evidence="9">
    <location>
        <begin position="558"/>
        <end position="587"/>
    </location>
</feature>
<feature type="domain" description="Major facilitator superfamily (MFS) profile" evidence="10">
    <location>
        <begin position="46"/>
        <end position="490"/>
    </location>
</feature>
<gene>
    <name evidence="11" type="ORF">K460DRAFT_291567</name>
</gene>
<dbReference type="GO" id="GO:0008270">
    <property type="term" value="F:zinc ion binding"/>
    <property type="evidence" value="ECO:0007669"/>
    <property type="project" value="InterPro"/>
</dbReference>
<dbReference type="EMBL" id="ML976618">
    <property type="protein sequence ID" value="KAF1842202.1"/>
    <property type="molecule type" value="Genomic_DNA"/>
</dbReference>
<evidence type="ECO:0000256" key="6">
    <source>
        <dbReference type="ARBA" id="ARBA00023136"/>
    </source>
</evidence>
<dbReference type="InterPro" id="IPR005829">
    <property type="entry name" value="Sugar_transporter_CS"/>
</dbReference>
<evidence type="ECO:0000256" key="8">
    <source>
        <dbReference type="SAM" id="Phobius"/>
    </source>
</evidence>
<dbReference type="Gene3D" id="1.20.1250.20">
    <property type="entry name" value="MFS general substrate transporter like domains"/>
    <property type="match status" value="1"/>
</dbReference>
<dbReference type="Pfam" id="PF00083">
    <property type="entry name" value="Sugar_tr"/>
    <property type="match status" value="1"/>
</dbReference>
<dbReference type="PROSITE" id="PS00463">
    <property type="entry name" value="ZN2_CY6_FUNGAL_1"/>
    <property type="match status" value="1"/>
</dbReference>
<reference evidence="11" key="1">
    <citation type="submission" date="2020-01" db="EMBL/GenBank/DDBJ databases">
        <authorList>
            <consortium name="DOE Joint Genome Institute"/>
            <person name="Haridas S."/>
            <person name="Albert R."/>
            <person name="Binder M."/>
            <person name="Bloem J."/>
            <person name="Labutti K."/>
            <person name="Salamov A."/>
            <person name="Andreopoulos B."/>
            <person name="Baker S.E."/>
            <person name="Barry K."/>
            <person name="Bills G."/>
            <person name="Bluhm B.H."/>
            <person name="Cannon C."/>
            <person name="Castanera R."/>
            <person name="Culley D.E."/>
            <person name="Daum C."/>
            <person name="Ezra D."/>
            <person name="Gonzalez J.B."/>
            <person name="Henrissat B."/>
            <person name="Kuo A."/>
            <person name="Liang C."/>
            <person name="Lipzen A."/>
            <person name="Lutzoni F."/>
            <person name="Magnuson J."/>
            <person name="Mondo S."/>
            <person name="Nolan M."/>
            <person name="Ohm R."/>
            <person name="Pangilinan J."/>
            <person name="Park H.-J."/>
            <person name="Ramirez L."/>
            <person name="Alfaro M."/>
            <person name="Sun H."/>
            <person name="Tritt A."/>
            <person name="Yoshinaga Y."/>
            <person name="Zwiers L.-H."/>
            <person name="Turgeon B.G."/>
            <person name="Goodwin S.B."/>
            <person name="Spatafora J.W."/>
            <person name="Crous P.W."/>
            <person name="Grigoriev I.V."/>
        </authorList>
    </citation>
    <scope>NUCLEOTIDE SEQUENCE</scope>
    <source>
        <strain evidence="11">CBS 394.84</strain>
    </source>
</reference>
<evidence type="ECO:0000313" key="11">
    <source>
        <dbReference type="EMBL" id="KAF1842202.1"/>
    </source>
</evidence>
<accession>A0A9P4GB55</accession>
<dbReference type="PROSITE" id="PS50048">
    <property type="entry name" value="ZN2_CY6_FUNGAL_2"/>
    <property type="match status" value="1"/>
</dbReference>
<dbReference type="InterPro" id="IPR005828">
    <property type="entry name" value="MFS_sugar_transport-like"/>
</dbReference>
<dbReference type="GO" id="GO:0000981">
    <property type="term" value="F:DNA-binding transcription factor activity, RNA polymerase II-specific"/>
    <property type="evidence" value="ECO:0007669"/>
    <property type="project" value="InterPro"/>
</dbReference>
<sequence length="1051" mass="117375">MTDKETQKPIATQLVAPNEEAQHAANDEKSMTLFQAIKLYPKAVGWSVVLSSALIMEGYDLALLGSLYGSPQFNRKYGVLKPSTGKYAVPASWQSALSNGARAGEVIGLILNGFVSERYGYRKTMIGALMSMTAFIFILFFAPNVQTLVIGEVFCGIPWGMFQTLTTQYASEVAPVRLRPILTTFVNMCWVMGQFIAAGVNRACVQRPDQWAYRIPFAMQWIWPIPIMVGVFLAPESPWWHIRKGDKAGAKAALLRLTSPDKDPNFNADETIAMIEHTNELEKNMSEGTKWSDLFKGTDLRRTEIVCFTWVAQTICGTNIMGYFAYFMQKAGLPTVQSFNMSMISLALGLIGTMGSWWLMQKLGRRTIHFSGGCTLFVILIIVGSCSFAGTEASNWAIGAVLIVFVFVYDFTIGPVTYSIVSEMSSTRLKSKTIVMARALYNISNIVVNVLTNYQLGDANWAWGAKTAFFWAGTCGCVVLWVYFRLPEPKGRTYGELDMLFERRVSARKFASTHVDPYGHGSGLETKIEEKETTKQEWKDHAMMQNATRVTKKAVSKACDACRRRKIRCNGSKPCPGCLSANLACTFDLPRGQGGNRGARATILNELRANQPFIDTAIHIQDVSCIPSDDRACEKTTATELGKETIDACIDAYIDRIYPTVPLLDARVLRAEAAQADISLNSRQLMYAFCAYVANFGKLSDETGPLFHQSFDDSPGTYFLDAALSTQDLGRVLQPSPRSVYVSFFLYGAHAGQGNYRQAWFYLREATTLFMMLRGESQGWYDNIAQRRLFWILVISERAHALRRNRPITLQATPSSLSLDAMDELGLSYLASIFRPLNEVFFSVWNGSTQECSKDWLLQLEHDVRSALPPLLDLSNEEVANIKVSQFWLQIKLWELFPRFGFLSTESVYECLTFRYPVLVAKDLTTFAIKLPIGSLQVHGVGMTEKVFDIACALADVLPFVSFPTSQMQLNPTNYLTQIMSLIAKLPGGSAKFVPLLLAKVNELLPELVKVICEAAQIPSVVLNDPMSPDTRFVYEEEVGRGLYMDLRRGR</sequence>
<feature type="transmembrane region" description="Helical" evidence="8">
    <location>
        <begin position="339"/>
        <end position="360"/>
    </location>
</feature>
<dbReference type="InterPro" id="IPR036259">
    <property type="entry name" value="MFS_trans_sf"/>
</dbReference>
<dbReference type="Proteomes" id="UP000800039">
    <property type="component" value="Unassembled WGS sequence"/>
</dbReference>
<keyword evidence="5 8" id="KW-1133">Transmembrane helix</keyword>
<dbReference type="SUPFAM" id="SSF103473">
    <property type="entry name" value="MFS general substrate transporter"/>
    <property type="match status" value="1"/>
</dbReference>
<dbReference type="SUPFAM" id="SSF57701">
    <property type="entry name" value="Zn2/Cys6 DNA-binding domain"/>
    <property type="match status" value="1"/>
</dbReference>
<dbReference type="SMART" id="SM00066">
    <property type="entry name" value="GAL4"/>
    <property type="match status" value="1"/>
</dbReference>
<evidence type="ECO:0000256" key="3">
    <source>
        <dbReference type="ARBA" id="ARBA00022448"/>
    </source>
</evidence>
<keyword evidence="12" id="KW-1185">Reference proteome</keyword>
<dbReference type="RefSeq" id="XP_040784765.1">
    <property type="nucleotide sequence ID" value="XM_040929292.1"/>
</dbReference>
<evidence type="ECO:0000256" key="7">
    <source>
        <dbReference type="ARBA" id="ARBA00023242"/>
    </source>
</evidence>
<comment type="similarity">
    <text evidence="2">Belongs to the major facilitator superfamily. Sugar transporter (TC 2.A.1.1) family.</text>
</comment>
<evidence type="ECO:0000256" key="4">
    <source>
        <dbReference type="ARBA" id="ARBA00022692"/>
    </source>
</evidence>
<feature type="transmembrane region" description="Helical" evidence="8">
    <location>
        <begin position="396"/>
        <end position="418"/>
    </location>
</feature>
<keyword evidence="4 8" id="KW-0812">Transmembrane</keyword>
<dbReference type="InterPro" id="IPR003663">
    <property type="entry name" value="Sugar/inositol_transpt"/>
</dbReference>
<dbReference type="Gene3D" id="4.10.240.10">
    <property type="entry name" value="Zn(2)-C6 fungal-type DNA-binding domain"/>
    <property type="match status" value="1"/>
</dbReference>
<dbReference type="PANTHER" id="PTHR48022:SF76">
    <property type="entry name" value="MALTOSE PERMEASE, PUTATIVE (AFU_ORTHOLOGUE AFUA_8G07240)-RELATED"/>
    <property type="match status" value="1"/>
</dbReference>
<evidence type="ECO:0000259" key="10">
    <source>
        <dbReference type="PROSITE" id="PS50850"/>
    </source>
</evidence>
<organism evidence="11 12">
    <name type="scientific">Cucurbitaria berberidis CBS 394.84</name>
    <dbReference type="NCBI Taxonomy" id="1168544"/>
    <lineage>
        <taxon>Eukaryota</taxon>
        <taxon>Fungi</taxon>
        <taxon>Dikarya</taxon>
        <taxon>Ascomycota</taxon>
        <taxon>Pezizomycotina</taxon>
        <taxon>Dothideomycetes</taxon>
        <taxon>Pleosporomycetidae</taxon>
        <taxon>Pleosporales</taxon>
        <taxon>Pleosporineae</taxon>
        <taxon>Cucurbitariaceae</taxon>
        <taxon>Cucurbitaria</taxon>
    </lineage>
</organism>